<feature type="compositionally biased region" description="Basic and acidic residues" evidence="1">
    <location>
        <begin position="98"/>
        <end position="110"/>
    </location>
</feature>
<feature type="region of interest" description="Disordered" evidence="1">
    <location>
        <begin position="1"/>
        <end position="154"/>
    </location>
</feature>
<protein>
    <submittedName>
        <fullName evidence="2">Uncharacterized protein</fullName>
    </submittedName>
</protein>
<feature type="compositionally biased region" description="Basic and acidic residues" evidence="1">
    <location>
        <begin position="120"/>
        <end position="132"/>
    </location>
</feature>
<dbReference type="AlphaFoldDB" id="A0A4U5Q6Q1"/>
<comment type="caution">
    <text evidence="2">The sequence shown here is derived from an EMBL/GenBank/DDBJ whole genome shotgun (WGS) entry which is preliminary data.</text>
</comment>
<feature type="compositionally biased region" description="Basic and acidic residues" evidence="1">
    <location>
        <begin position="144"/>
        <end position="154"/>
    </location>
</feature>
<evidence type="ECO:0000313" key="2">
    <source>
        <dbReference type="EMBL" id="TKS05432.1"/>
    </source>
</evidence>
<evidence type="ECO:0000256" key="1">
    <source>
        <dbReference type="SAM" id="MobiDB-lite"/>
    </source>
</evidence>
<sequence length="154" mass="16733">MSSPQQTTTGDCTSLPAGPPSIASSAFPRSPLYFDRTDSPHSKPFPQASPSTPVFPQVTQQNSLTSTDQRTGRVVLSLTVHSPSRRRSSQPSTATPTDPDRSVPPPEHRQQAHLHCGFNRRTDDRNSNHSRDPFAAPPDLAPGAEEKKTEPLTN</sequence>
<name>A0A4U5Q6Q1_POPAL</name>
<accession>A0A4U5Q6Q1</accession>
<feature type="compositionally biased region" description="Polar residues" evidence="1">
    <location>
        <begin position="1"/>
        <end position="12"/>
    </location>
</feature>
<reference evidence="2" key="1">
    <citation type="submission" date="2018-10" db="EMBL/GenBank/DDBJ databases">
        <title>Population genomic analysis revealed the cold adaptation of white poplar.</title>
        <authorList>
            <person name="Liu Y.-J."/>
        </authorList>
    </citation>
    <scope>NUCLEOTIDE SEQUENCE [LARGE SCALE GENOMIC DNA]</scope>
    <source>
        <strain evidence="2">PAL-ZL1</strain>
    </source>
</reference>
<organism evidence="2">
    <name type="scientific">Populus alba</name>
    <name type="common">White poplar</name>
    <dbReference type="NCBI Taxonomy" id="43335"/>
    <lineage>
        <taxon>Eukaryota</taxon>
        <taxon>Viridiplantae</taxon>
        <taxon>Streptophyta</taxon>
        <taxon>Embryophyta</taxon>
        <taxon>Tracheophyta</taxon>
        <taxon>Spermatophyta</taxon>
        <taxon>Magnoliopsida</taxon>
        <taxon>eudicotyledons</taxon>
        <taxon>Gunneridae</taxon>
        <taxon>Pentapetalae</taxon>
        <taxon>rosids</taxon>
        <taxon>fabids</taxon>
        <taxon>Malpighiales</taxon>
        <taxon>Salicaceae</taxon>
        <taxon>Saliceae</taxon>
        <taxon>Populus</taxon>
    </lineage>
</organism>
<proteinExistence type="predicted"/>
<gene>
    <name evidence="2" type="ORF">D5086_0000135290</name>
</gene>
<dbReference type="EMBL" id="RCHU01000435">
    <property type="protein sequence ID" value="TKS05432.1"/>
    <property type="molecule type" value="Genomic_DNA"/>
</dbReference>
<feature type="compositionally biased region" description="Polar residues" evidence="1">
    <location>
        <begin position="48"/>
        <end position="69"/>
    </location>
</feature>